<name>A0AAV4FJY8_9GAST</name>
<evidence type="ECO:0000313" key="2">
    <source>
        <dbReference type="EMBL" id="GFR73664.1"/>
    </source>
</evidence>
<feature type="compositionally biased region" description="Acidic residues" evidence="1">
    <location>
        <begin position="69"/>
        <end position="80"/>
    </location>
</feature>
<evidence type="ECO:0000313" key="3">
    <source>
        <dbReference type="Proteomes" id="UP000762676"/>
    </source>
</evidence>
<gene>
    <name evidence="2" type="ORF">ElyMa_002143000</name>
</gene>
<accession>A0AAV4FJY8</accession>
<sequence>MTSTDVEVFGLSYDRLAPPSTHSGVHWTSLRKAHLTISPLPAWRDDAFMPTTHLKTTLATLTNKQDKDKEEEEEELEEEGERGGGEGEGEEEKEEEEEEEEEEEDNEKEEEEEEGGGGEE</sequence>
<protein>
    <submittedName>
        <fullName evidence="2">Uncharacterized protein</fullName>
    </submittedName>
</protein>
<dbReference type="EMBL" id="BMAT01004452">
    <property type="protein sequence ID" value="GFR73664.1"/>
    <property type="molecule type" value="Genomic_DNA"/>
</dbReference>
<comment type="caution">
    <text evidence="2">The sequence shown here is derived from an EMBL/GenBank/DDBJ whole genome shotgun (WGS) entry which is preliminary data.</text>
</comment>
<dbReference type="Proteomes" id="UP000762676">
    <property type="component" value="Unassembled WGS sequence"/>
</dbReference>
<proteinExistence type="predicted"/>
<feature type="region of interest" description="Disordered" evidence="1">
    <location>
        <begin position="58"/>
        <end position="120"/>
    </location>
</feature>
<organism evidence="2 3">
    <name type="scientific">Elysia marginata</name>
    <dbReference type="NCBI Taxonomy" id="1093978"/>
    <lineage>
        <taxon>Eukaryota</taxon>
        <taxon>Metazoa</taxon>
        <taxon>Spiralia</taxon>
        <taxon>Lophotrochozoa</taxon>
        <taxon>Mollusca</taxon>
        <taxon>Gastropoda</taxon>
        <taxon>Heterobranchia</taxon>
        <taxon>Euthyneura</taxon>
        <taxon>Panpulmonata</taxon>
        <taxon>Sacoglossa</taxon>
        <taxon>Placobranchoidea</taxon>
        <taxon>Plakobranchidae</taxon>
        <taxon>Elysia</taxon>
    </lineage>
</organism>
<evidence type="ECO:0000256" key="1">
    <source>
        <dbReference type="SAM" id="MobiDB-lite"/>
    </source>
</evidence>
<feature type="compositionally biased region" description="Acidic residues" evidence="1">
    <location>
        <begin position="87"/>
        <end position="120"/>
    </location>
</feature>
<keyword evidence="3" id="KW-1185">Reference proteome</keyword>
<reference evidence="2 3" key="1">
    <citation type="journal article" date="2021" name="Elife">
        <title>Chloroplast acquisition without the gene transfer in kleptoplastic sea slugs, Plakobranchus ocellatus.</title>
        <authorList>
            <person name="Maeda T."/>
            <person name="Takahashi S."/>
            <person name="Yoshida T."/>
            <person name="Shimamura S."/>
            <person name="Takaki Y."/>
            <person name="Nagai Y."/>
            <person name="Toyoda A."/>
            <person name="Suzuki Y."/>
            <person name="Arimoto A."/>
            <person name="Ishii H."/>
            <person name="Satoh N."/>
            <person name="Nishiyama T."/>
            <person name="Hasebe M."/>
            <person name="Maruyama T."/>
            <person name="Minagawa J."/>
            <person name="Obokata J."/>
            <person name="Shigenobu S."/>
        </authorList>
    </citation>
    <scope>NUCLEOTIDE SEQUENCE [LARGE SCALE GENOMIC DNA]</scope>
</reference>
<dbReference type="AlphaFoldDB" id="A0AAV4FJY8"/>